<dbReference type="EMBL" id="DUZY01000006">
    <property type="protein sequence ID" value="DAD43171.1"/>
    <property type="molecule type" value="Genomic_DNA"/>
</dbReference>
<reference evidence="2 3" key="1">
    <citation type="journal article" date="2020" name="Mol. Biol. Evol.">
        <title>Distinct Expression and Methylation Patterns for Genes with Different Fates following a Single Whole-Genome Duplication in Flowering Plants.</title>
        <authorList>
            <person name="Shi T."/>
            <person name="Rahmani R.S."/>
            <person name="Gugger P.F."/>
            <person name="Wang M."/>
            <person name="Li H."/>
            <person name="Zhang Y."/>
            <person name="Li Z."/>
            <person name="Wang Q."/>
            <person name="Van de Peer Y."/>
            <person name="Marchal K."/>
            <person name="Chen J."/>
        </authorList>
    </citation>
    <scope>NUCLEOTIDE SEQUENCE [LARGE SCALE GENOMIC DNA]</scope>
    <source>
        <tissue evidence="2">Leaf</tissue>
    </source>
</reference>
<proteinExistence type="predicted"/>
<feature type="region of interest" description="Disordered" evidence="1">
    <location>
        <begin position="19"/>
        <end position="49"/>
    </location>
</feature>
<protein>
    <submittedName>
        <fullName evidence="2">Uncharacterized protein</fullName>
    </submittedName>
</protein>
<gene>
    <name evidence="2" type="ORF">HUJ06_001401</name>
</gene>
<accession>A0A822ZHN3</accession>
<sequence>MGETKSNVISKYKSVQNKLPNSYVKQKRLSSHSRKNEKDLQLCKTMKST</sequence>
<comment type="caution">
    <text evidence="2">The sequence shown here is derived from an EMBL/GenBank/DDBJ whole genome shotgun (WGS) entry which is preliminary data.</text>
</comment>
<dbReference type="AlphaFoldDB" id="A0A822ZHN3"/>
<dbReference type="Proteomes" id="UP000607653">
    <property type="component" value="Unassembled WGS sequence"/>
</dbReference>
<evidence type="ECO:0000313" key="2">
    <source>
        <dbReference type="EMBL" id="DAD43171.1"/>
    </source>
</evidence>
<name>A0A822ZHN3_NELNU</name>
<evidence type="ECO:0000313" key="3">
    <source>
        <dbReference type="Proteomes" id="UP000607653"/>
    </source>
</evidence>
<evidence type="ECO:0000256" key="1">
    <source>
        <dbReference type="SAM" id="MobiDB-lite"/>
    </source>
</evidence>
<keyword evidence="3" id="KW-1185">Reference proteome</keyword>
<organism evidence="2 3">
    <name type="scientific">Nelumbo nucifera</name>
    <name type="common">Sacred lotus</name>
    <dbReference type="NCBI Taxonomy" id="4432"/>
    <lineage>
        <taxon>Eukaryota</taxon>
        <taxon>Viridiplantae</taxon>
        <taxon>Streptophyta</taxon>
        <taxon>Embryophyta</taxon>
        <taxon>Tracheophyta</taxon>
        <taxon>Spermatophyta</taxon>
        <taxon>Magnoliopsida</taxon>
        <taxon>Proteales</taxon>
        <taxon>Nelumbonaceae</taxon>
        <taxon>Nelumbo</taxon>
    </lineage>
</organism>